<dbReference type="OrthoDB" id="979024at2"/>
<proteinExistence type="predicted"/>
<keyword evidence="2" id="KW-1185">Reference proteome</keyword>
<protein>
    <submittedName>
        <fullName evidence="1">Uncharacterized protein</fullName>
    </submittedName>
</protein>
<accession>I4AK47</accession>
<name>I4AK47_BERLS</name>
<dbReference type="AlphaFoldDB" id="I4AK47"/>
<dbReference type="EMBL" id="CP003345">
    <property type="protein sequence ID" value="AFM04332.1"/>
    <property type="molecule type" value="Genomic_DNA"/>
</dbReference>
<organism evidence="1 2">
    <name type="scientific">Bernardetia litoralis (strain ATCC 23117 / DSM 6794 / NBRC 15988 / NCIMB 1366 / Fx l1 / Sio-4)</name>
    <name type="common">Flexibacter litoralis</name>
    <dbReference type="NCBI Taxonomy" id="880071"/>
    <lineage>
        <taxon>Bacteria</taxon>
        <taxon>Pseudomonadati</taxon>
        <taxon>Bacteroidota</taxon>
        <taxon>Cytophagia</taxon>
        <taxon>Cytophagales</taxon>
        <taxon>Bernardetiaceae</taxon>
        <taxon>Bernardetia</taxon>
    </lineage>
</organism>
<evidence type="ECO:0000313" key="1">
    <source>
        <dbReference type="EMBL" id="AFM04332.1"/>
    </source>
</evidence>
<gene>
    <name evidence="1" type="ordered locus">Fleli_1944</name>
</gene>
<reference evidence="2" key="1">
    <citation type="submission" date="2012-06" db="EMBL/GenBank/DDBJ databases">
        <title>The complete genome of Flexibacter litoralis DSM 6794.</title>
        <authorList>
            <person name="Lucas S."/>
            <person name="Copeland A."/>
            <person name="Lapidus A."/>
            <person name="Glavina del Rio T."/>
            <person name="Dalin E."/>
            <person name="Tice H."/>
            <person name="Bruce D."/>
            <person name="Goodwin L."/>
            <person name="Pitluck S."/>
            <person name="Peters L."/>
            <person name="Ovchinnikova G."/>
            <person name="Lu M."/>
            <person name="Kyrpides N."/>
            <person name="Mavromatis K."/>
            <person name="Ivanova N."/>
            <person name="Brettin T."/>
            <person name="Detter J.C."/>
            <person name="Han C."/>
            <person name="Larimer F."/>
            <person name="Land M."/>
            <person name="Hauser L."/>
            <person name="Markowitz V."/>
            <person name="Cheng J.-F."/>
            <person name="Hugenholtz P."/>
            <person name="Woyke T."/>
            <person name="Wu D."/>
            <person name="Spring S."/>
            <person name="Lang E."/>
            <person name="Kopitz M."/>
            <person name="Brambilla E."/>
            <person name="Klenk H.-P."/>
            <person name="Eisen J.A."/>
        </authorList>
    </citation>
    <scope>NUCLEOTIDE SEQUENCE [LARGE SCALE GENOMIC DNA]</scope>
    <source>
        <strain evidence="2">ATCC 23117 / DSM 6794 / NBRC 15988 / NCIMB 1366 / Sio-4</strain>
    </source>
</reference>
<dbReference type="eggNOG" id="ENOG50337X3">
    <property type="taxonomic scope" value="Bacteria"/>
</dbReference>
<dbReference type="Proteomes" id="UP000006054">
    <property type="component" value="Chromosome"/>
</dbReference>
<evidence type="ECO:0000313" key="2">
    <source>
        <dbReference type="Proteomes" id="UP000006054"/>
    </source>
</evidence>
<dbReference type="RefSeq" id="WP_014797783.1">
    <property type="nucleotide sequence ID" value="NC_018018.1"/>
</dbReference>
<sequence length="211" mass="25085" precursor="true">MKKIFYISVFTFLLQLIVGSLIAQNFSKEYWHKGEVYLFTEESVKGSIRYDLDQNNITIRTTDNKLHSYNASQVEQFWIQDELQKRVRYFYALPQLTKNDYRVLYFFELLTEGKITLLCRESFVVKQTGYYSPTMRGIGANGGSYVVQEDDYFVLNNEGNVIDVEENRETIMSLFGAKKDVMELYLIDHNNKLRNREDLLKLIRYYNEVYK</sequence>
<dbReference type="KEGG" id="fli:Fleli_1944"/>
<dbReference type="HOGENOM" id="CLU_1270563_0_0_10"/>